<evidence type="ECO:0000313" key="3">
    <source>
        <dbReference type="Proteomes" id="UP000215914"/>
    </source>
</evidence>
<organism evidence="2 3">
    <name type="scientific">Helianthus annuus</name>
    <name type="common">Common sunflower</name>
    <dbReference type="NCBI Taxonomy" id="4232"/>
    <lineage>
        <taxon>Eukaryota</taxon>
        <taxon>Viridiplantae</taxon>
        <taxon>Streptophyta</taxon>
        <taxon>Embryophyta</taxon>
        <taxon>Tracheophyta</taxon>
        <taxon>Spermatophyta</taxon>
        <taxon>Magnoliopsida</taxon>
        <taxon>eudicotyledons</taxon>
        <taxon>Gunneridae</taxon>
        <taxon>Pentapetalae</taxon>
        <taxon>asterids</taxon>
        <taxon>campanulids</taxon>
        <taxon>Asterales</taxon>
        <taxon>Asteraceae</taxon>
        <taxon>Asteroideae</taxon>
        <taxon>Heliantheae alliance</taxon>
        <taxon>Heliantheae</taxon>
        <taxon>Helianthus</taxon>
    </lineage>
</organism>
<dbReference type="Gramene" id="mRNA:HanXRQr2_Chr08g0324241">
    <property type="protein sequence ID" value="CDS:HanXRQr2_Chr08g0324241.1"/>
    <property type="gene ID" value="HanXRQr2_Chr08g0324241"/>
</dbReference>
<reference evidence="1 3" key="1">
    <citation type="journal article" date="2017" name="Nature">
        <title>The sunflower genome provides insights into oil metabolism, flowering and Asterid evolution.</title>
        <authorList>
            <person name="Badouin H."/>
            <person name="Gouzy J."/>
            <person name="Grassa C.J."/>
            <person name="Murat F."/>
            <person name="Staton S.E."/>
            <person name="Cottret L."/>
            <person name="Lelandais-Briere C."/>
            <person name="Owens G.L."/>
            <person name="Carrere S."/>
            <person name="Mayjonade B."/>
            <person name="Legrand L."/>
            <person name="Gill N."/>
            <person name="Kane N.C."/>
            <person name="Bowers J.E."/>
            <person name="Hubner S."/>
            <person name="Bellec A."/>
            <person name="Berard A."/>
            <person name="Berges H."/>
            <person name="Blanchet N."/>
            <person name="Boniface M.C."/>
            <person name="Brunel D."/>
            <person name="Catrice O."/>
            <person name="Chaidir N."/>
            <person name="Claudel C."/>
            <person name="Donnadieu C."/>
            <person name="Faraut T."/>
            <person name="Fievet G."/>
            <person name="Helmstetter N."/>
            <person name="King M."/>
            <person name="Knapp S.J."/>
            <person name="Lai Z."/>
            <person name="Le Paslier M.C."/>
            <person name="Lippi Y."/>
            <person name="Lorenzon L."/>
            <person name="Mandel J.R."/>
            <person name="Marage G."/>
            <person name="Marchand G."/>
            <person name="Marquand E."/>
            <person name="Bret-Mestries E."/>
            <person name="Morien E."/>
            <person name="Nambeesan S."/>
            <person name="Nguyen T."/>
            <person name="Pegot-Espagnet P."/>
            <person name="Pouilly N."/>
            <person name="Raftis F."/>
            <person name="Sallet E."/>
            <person name="Schiex T."/>
            <person name="Thomas J."/>
            <person name="Vandecasteele C."/>
            <person name="Vares D."/>
            <person name="Vear F."/>
            <person name="Vautrin S."/>
            <person name="Crespi M."/>
            <person name="Mangin B."/>
            <person name="Burke J.M."/>
            <person name="Salse J."/>
            <person name="Munos S."/>
            <person name="Vincourt P."/>
            <person name="Rieseberg L.H."/>
            <person name="Langlade N.B."/>
        </authorList>
    </citation>
    <scope>NUCLEOTIDE SEQUENCE [LARGE SCALE GENOMIC DNA]</scope>
    <source>
        <strain evidence="3">cv. SF193</strain>
        <tissue evidence="1">Leaves</tissue>
    </source>
</reference>
<keyword evidence="3" id="KW-1185">Reference proteome</keyword>
<protein>
    <submittedName>
        <fullName evidence="2">Uncharacterized protein</fullName>
    </submittedName>
</protein>
<sequence>MCGSMYLYRVRSFDELDRLPASKKNLHFINMKCFSHTGILISLNKSGNNNGRKKNPNVKLLISKHGFPTGLHRNLRWHRKLRWPLV</sequence>
<evidence type="ECO:0000313" key="1">
    <source>
        <dbReference type="EMBL" id="KAF5794093.1"/>
    </source>
</evidence>
<dbReference type="EMBL" id="CM007897">
    <property type="protein sequence ID" value="OTG17567.1"/>
    <property type="molecule type" value="Genomic_DNA"/>
</dbReference>
<accession>A0A251U2I4</accession>
<dbReference type="EMBL" id="MNCJ02000323">
    <property type="protein sequence ID" value="KAF5794093.1"/>
    <property type="molecule type" value="Genomic_DNA"/>
</dbReference>
<reference evidence="1" key="3">
    <citation type="submission" date="2020-06" db="EMBL/GenBank/DDBJ databases">
        <title>Helianthus annuus Genome sequencing and assembly Release 2.</title>
        <authorList>
            <person name="Gouzy J."/>
            <person name="Langlade N."/>
            <person name="Munos S."/>
        </authorList>
    </citation>
    <scope>NUCLEOTIDE SEQUENCE</scope>
    <source>
        <tissue evidence="1">Leaves</tissue>
    </source>
</reference>
<gene>
    <name evidence="2" type="ORF">HannXRQ_Chr08g0213581</name>
    <name evidence="1" type="ORF">HanXRQr2_Chr08g0324241</name>
</gene>
<reference evidence="2" key="2">
    <citation type="submission" date="2017-02" db="EMBL/GenBank/DDBJ databases">
        <title>Sunflower complete genome.</title>
        <authorList>
            <person name="Langlade N."/>
            <person name="Munos S."/>
        </authorList>
    </citation>
    <scope>NUCLEOTIDE SEQUENCE [LARGE SCALE GENOMIC DNA]</scope>
    <source>
        <tissue evidence="2">Leaves</tissue>
    </source>
</reference>
<dbReference type="AlphaFoldDB" id="A0A251U2I4"/>
<dbReference type="Proteomes" id="UP000215914">
    <property type="component" value="Chromosome 8"/>
</dbReference>
<evidence type="ECO:0000313" key="2">
    <source>
        <dbReference type="EMBL" id="OTG17567.1"/>
    </source>
</evidence>
<name>A0A251U2I4_HELAN</name>
<dbReference type="InParanoid" id="A0A251U2I4"/>
<proteinExistence type="predicted"/>